<dbReference type="HOGENOM" id="CLU_012870_1_0_5"/>
<dbReference type="EMBL" id="CP000661">
    <property type="protein sequence ID" value="ABP71987.1"/>
    <property type="molecule type" value="Genomic_DNA"/>
</dbReference>
<feature type="transmembrane region" description="Helical" evidence="2">
    <location>
        <begin position="21"/>
        <end position="43"/>
    </location>
</feature>
<dbReference type="Pfam" id="PF05170">
    <property type="entry name" value="AsmA"/>
    <property type="match status" value="2"/>
</dbReference>
<feature type="compositionally biased region" description="Basic and acidic residues" evidence="1">
    <location>
        <begin position="650"/>
        <end position="660"/>
    </location>
</feature>
<feature type="compositionally biased region" description="Low complexity" evidence="1">
    <location>
        <begin position="147"/>
        <end position="164"/>
    </location>
</feature>
<evidence type="ECO:0000256" key="2">
    <source>
        <dbReference type="SAM" id="Phobius"/>
    </source>
</evidence>
<reference evidence="4" key="1">
    <citation type="submission" date="2007-04" db="EMBL/GenBank/DDBJ databases">
        <title>Complete sequence of chromosome of Rhodobacter sphaeroides ATCC 17025.</title>
        <authorList>
            <consortium name="US DOE Joint Genome Institute"/>
            <person name="Copeland A."/>
            <person name="Lucas S."/>
            <person name="Lapidus A."/>
            <person name="Barry K."/>
            <person name="Detter J.C."/>
            <person name="Glavina del Rio T."/>
            <person name="Hammon N."/>
            <person name="Israni S."/>
            <person name="Dalin E."/>
            <person name="Tice H."/>
            <person name="Pitluck S."/>
            <person name="Chertkov O."/>
            <person name="Brettin T."/>
            <person name="Bruce D."/>
            <person name="Han C."/>
            <person name="Schmutz J."/>
            <person name="Larimer F."/>
            <person name="Land M."/>
            <person name="Hauser L."/>
            <person name="Kyrpides N."/>
            <person name="Kim E."/>
            <person name="Richardson P."/>
            <person name="Mackenzie C."/>
            <person name="Choudhary M."/>
            <person name="Donohue T.J."/>
            <person name="Kaplan S."/>
        </authorList>
    </citation>
    <scope>NUCLEOTIDE SEQUENCE [LARGE SCALE GENOMIC DNA]</scope>
    <source>
        <strain evidence="4">ATCC 17025</strain>
    </source>
</reference>
<evidence type="ECO:0000259" key="3">
    <source>
        <dbReference type="Pfam" id="PF05170"/>
    </source>
</evidence>
<protein>
    <submittedName>
        <fullName evidence="4">AsmA family protein</fullName>
    </submittedName>
</protein>
<organism evidence="4">
    <name type="scientific">Cereibacter sphaeroides (strain ATCC 17025 / ATH 2.4.3)</name>
    <name type="common">Rhodobacter sphaeroides</name>
    <dbReference type="NCBI Taxonomy" id="349102"/>
    <lineage>
        <taxon>Bacteria</taxon>
        <taxon>Pseudomonadati</taxon>
        <taxon>Pseudomonadota</taxon>
        <taxon>Alphaproteobacteria</taxon>
        <taxon>Rhodobacterales</taxon>
        <taxon>Paracoccaceae</taxon>
        <taxon>Cereibacter</taxon>
    </lineage>
</organism>
<keyword evidence="2" id="KW-1133">Transmembrane helix</keyword>
<dbReference type="AlphaFoldDB" id="A4WX73"/>
<gene>
    <name evidence="4" type="ordered locus">Rsph17025_3103</name>
</gene>
<dbReference type="STRING" id="349102.Rsph17025_3103"/>
<dbReference type="GO" id="GO:0005886">
    <property type="term" value="C:plasma membrane"/>
    <property type="evidence" value="ECO:0007669"/>
    <property type="project" value="TreeGrafter"/>
</dbReference>
<dbReference type="InterPro" id="IPR052894">
    <property type="entry name" value="AsmA-related"/>
</dbReference>
<keyword evidence="2" id="KW-0812">Transmembrane</keyword>
<dbReference type="PANTHER" id="PTHR30441">
    <property type="entry name" value="DUF748 DOMAIN-CONTAINING PROTEIN"/>
    <property type="match status" value="1"/>
</dbReference>
<name>A4WX73_CERS5</name>
<sequence>MLRPMATARLSAERSEVSMRWLIRLVAVLFGLVALFLVALVLVPRDRLAELAVRQFEAATGRAMTISGEVRPSVWPKLGVRTGPVTIANAPWAAGEPLLEARALEIGLDTLALMGGSWRISRVALDEPVIRLERDAEGRANWDLSRPAAADPAPEADPSPATAAGSAVSPFTLDEGIVTGGRVLWIDHGTGRRGDISGVQARVTLPESGGPADLTLSGQANGRGFAVEGRLEEAGSALAGRVAPLRLSLATGSARITFEGEAGSAPPMADGRIDAALGDLGDLAALFGRPRPELPEGLGRRQLDIAGRLTLAEGGTLHLREGRVTADGNRLAVEADMTPGGDRPKLEANVRAEALDLAGLPAPAAAAGPPGDGRQGWSRTPIDASALSAVDLGLALSAGSIDLGRLRLGATKAILTLDRARLVVDLREVAAYGGSLAGELVVNGRQGLSLAADLTLSGLQTEPLLADLAEFDRLATQGDVRLKLLAAGPHQEALMQSLSGTGSIRFGKGEFRGLDVARMVRTLDAGSVGEGTRTIFDKLGASFTVEKGVLRNEDLALEAPLMRATGAGSVGIGDRTLDYRLLPTLLPREDGTGGVSVPVIIAGPWAGPRTRLDLDALVRQPVGQQVKERMSEEAAERLGVVPQEGESLEEAAKRRARESLQNEAGRALNRLLGGN</sequence>
<feature type="domain" description="AsmA" evidence="3">
    <location>
        <begin position="25"/>
        <end position="271"/>
    </location>
</feature>
<dbReference type="GO" id="GO:0090313">
    <property type="term" value="P:regulation of protein targeting to membrane"/>
    <property type="evidence" value="ECO:0007669"/>
    <property type="project" value="TreeGrafter"/>
</dbReference>
<dbReference type="InterPro" id="IPR007844">
    <property type="entry name" value="AsmA"/>
</dbReference>
<accession>A4WX73</accession>
<proteinExistence type="predicted"/>
<feature type="region of interest" description="Disordered" evidence="1">
    <location>
        <begin position="638"/>
        <end position="661"/>
    </location>
</feature>
<keyword evidence="2" id="KW-0472">Membrane</keyword>
<dbReference type="KEGG" id="rsq:Rsph17025_3103"/>
<evidence type="ECO:0000313" key="4">
    <source>
        <dbReference type="EMBL" id="ABP71987.1"/>
    </source>
</evidence>
<feature type="domain" description="AsmA" evidence="3">
    <location>
        <begin position="373"/>
        <end position="554"/>
    </location>
</feature>
<feature type="region of interest" description="Disordered" evidence="1">
    <location>
        <begin position="143"/>
        <end position="167"/>
    </location>
</feature>
<dbReference type="PANTHER" id="PTHR30441:SF4">
    <property type="entry name" value="PROTEIN ASMA"/>
    <property type="match status" value="1"/>
</dbReference>
<dbReference type="eggNOG" id="COG2982">
    <property type="taxonomic scope" value="Bacteria"/>
</dbReference>
<evidence type="ECO:0000256" key="1">
    <source>
        <dbReference type="SAM" id="MobiDB-lite"/>
    </source>
</evidence>